<dbReference type="EMBL" id="JAEEGA010000011">
    <property type="protein sequence ID" value="MBP1042610.1"/>
    <property type="molecule type" value="Genomic_DNA"/>
</dbReference>
<comment type="caution">
    <text evidence="4">The sequence shown here is derived from an EMBL/GenBank/DDBJ whole genome shotgun (WGS) entry which is preliminary data.</text>
</comment>
<dbReference type="AlphaFoldDB" id="A0A940PD45"/>
<evidence type="ECO:0000256" key="2">
    <source>
        <dbReference type="SAM" id="SignalP"/>
    </source>
</evidence>
<gene>
    <name evidence="4" type="ORF">I6N95_16460</name>
</gene>
<dbReference type="Proteomes" id="UP000674938">
    <property type="component" value="Unassembled WGS sequence"/>
</dbReference>
<evidence type="ECO:0000259" key="3">
    <source>
        <dbReference type="Pfam" id="PF13731"/>
    </source>
</evidence>
<feature type="signal peptide" evidence="2">
    <location>
        <begin position="1"/>
        <end position="23"/>
    </location>
</feature>
<protein>
    <submittedName>
        <fullName evidence="4">WxL domain-containing protein</fullName>
    </submittedName>
</protein>
<keyword evidence="5" id="KW-1185">Reference proteome</keyword>
<reference evidence="4" key="1">
    <citation type="submission" date="2020-12" db="EMBL/GenBank/DDBJ databases">
        <title>Vagococcus allomyrinae sp. nov. and Enterococcus lavae sp. nov., isolated from the larvae of Allomyrina dichotoma.</title>
        <authorList>
            <person name="Lee S.D."/>
        </authorList>
    </citation>
    <scope>NUCLEOTIDE SEQUENCE</scope>
    <source>
        <strain evidence="4">BWB3-3</strain>
    </source>
</reference>
<dbReference type="Pfam" id="PF13731">
    <property type="entry name" value="WxL"/>
    <property type="match status" value="1"/>
</dbReference>
<evidence type="ECO:0000313" key="5">
    <source>
        <dbReference type="Proteomes" id="UP000674938"/>
    </source>
</evidence>
<feature type="region of interest" description="Disordered" evidence="1">
    <location>
        <begin position="40"/>
        <end position="84"/>
    </location>
</feature>
<dbReference type="InterPro" id="IPR027994">
    <property type="entry name" value="WxL_dom"/>
</dbReference>
<organism evidence="4 5">
    <name type="scientific">Vagococcus allomyrinae</name>
    <dbReference type="NCBI Taxonomy" id="2794353"/>
    <lineage>
        <taxon>Bacteria</taxon>
        <taxon>Bacillati</taxon>
        <taxon>Bacillota</taxon>
        <taxon>Bacilli</taxon>
        <taxon>Lactobacillales</taxon>
        <taxon>Enterococcaceae</taxon>
        <taxon>Vagococcus</taxon>
    </lineage>
</organism>
<feature type="chain" id="PRO_5036760625" evidence="2">
    <location>
        <begin position="24"/>
        <end position="243"/>
    </location>
</feature>
<dbReference type="RefSeq" id="WP_209529943.1">
    <property type="nucleotide sequence ID" value="NZ_JAEEGA010000011.1"/>
</dbReference>
<evidence type="ECO:0000256" key="1">
    <source>
        <dbReference type="SAM" id="MobiDB-lite"/>
    </source>
</evidence>
<name>A0A940PD45_9ENTE</name>
<accession>A0A940PD45</accession>
<sequence length="243" mass="25465">MLNKKMSLKKVVIAGLVATTVLAAGGASVLAAQETIGNKEDGSKATSYGHVTLTEGDEKELPEVIVPEEDKDKEKPDPETLPTENEGVLTIDAISALEFGTLTLSGKSEEYSVTNAAGFTNKKVQVTDRRGTGAGWNLKVKASAFADKDEPTKVLKGASISFPQGEVISSEGNLSVAPSVFASTIIVPNTDAQSFMSATAGTGLGSWMNVMESKDVKLKIPAGNLKGDYSATLEWSLESLPTP</sequence>
<evidence type="ECO:0000313" key="4">
    <source>
        <dbReference type="EMBL" id="MBP1042610.1"/>
    </source>
</evidence>
<feature type="compositionally biased region" description="Basic and acidic residues" evidence="1">
    <location>
        <begin position="68"/>
        <end position="78"/>
    </location>
</feature>
<feature type="compositionally biased region" description="Acidic residues" evidence="1">
    <location>
        <begin position="55"/>
        <end position="67"/>
    </location>
</feature>
<feature type="domain" description="WxL" evidence="3">
    <location>
        <begin position="43"/>
        <end position="241"/>
    </location>
</feature>
<keyword evidence="2" id="KW-0732">Signal</keyword>
<proteinExistence type="predicted"/>